<dbReference type="CDD" id="cd06261">
    <property type="entry name" value="TM_PBP2"/>
    <property type="match status" value="1"/>
</dbReference>
<dbReference type="Pfam" id="PF00528">
    <property type="entry name" value="BPD_transp_1"/>
    <property type="match status" value="1"/>
</dbReference>
<evidence type="ECO:0000256" key="6">
    <source>
        <dbReference type="ARBA" id="ARBA00023136"/>
    </source>
</evidence>
<feature type="transmembrane region" description="Helical" evidence="7">
    <location>
        <begin position="77"/>
        <end position="96"/>
    </location>
</feature>
<dbReference type="PROSITE" id="PS50928">
    <property type="entry name" value="ABC_TM1"/>
    <property type="match status" value="1"/>
</dbReference>
<proteinExistence type="inferred from homology"/>
<feature type="transmembrane region" description="Helical" evidence="7">
    <location>
        <begin position="12"/>
        <end position="33"/>
    </location>
</feature>
<dbReference type="Proteomes" id="UP000275368">
    <property type="component" value="Chromosome"/>
</dbReference>
<dbReference type="GO" id="GO:0005886">
    <property type="term" value="C:plasma membrane"/>
    <property type="evidence" value="ECO:0007669"/>
    <property type="project" value="UniProtKB-SubCell"/>
</dbReference>
<evidence type="ECO:0000313" key="8">
    <source>
        <dbReference type="EMBL" id="BBH22389.1"/>
    </source>
</evidence>
<keyword evidence="2 7" id="KW-0813">Transport</keyword>
<keyword evidence="3" id="KW-1003">Cell membrane</keyword>
<dbReference type="InterPro" id="IPR035906">
    <property type="entry name" value="MetI-like_sf"/>
</dbReference>
<dbReference type="KEGG" id="pbk:Back11_37340"/>
<name>A0A3G9JHA7_9BACL</name>
<feature type="transmembrane region" description="Helical" evidence="7">
    <location>
        <begin position="260"/>
        <end position="277"/>
    </location>
</feature>
<dbReference type="AlphaFoldDB" id="A0A3G9JHA7"/>
<reference evidence="8 9" key="1">
    <citation type="submission" date="2018-11" db="EMBL/GenBank/DDBJ databases">
        <title>Complete genome sequence of Paenibacillus baekrokdamisoli strain KCTC 33723.</title>
        <authorList>
            <person name="Kang S.W."/>
            <person name="Lee K.C."/>
            <person name="Kim K.K."/>
            <person name="Kim J.S."/>
            <person name="Kim D.S."/>
            <person name="Ko S.H."/>
            <person name="Yang S.H."/>
            <person name="Lee J.S."/>
        </authorList>
    </citation>
    <scope>NUCLEOTIDE SEQUENCE [LARGE SCALE GENOMIC DNA]</scope>
    <source>
        <strain evidence="8 9">KCTC 33723</strain>
    </source>
</reference>
<dbReference type="InterPro" id="IPR000515">
    <property type="entry name" value="MetI-like"/>
</dbReference>
<dbReference type="EMBL" id="AP019308">
    <property type="protein sequence ID" value="BBH22389.1"/>
    <property type="molecule type" value="Genomic_DNA"/>
</dbReference>
<dbReference type="PANTHER" id="PTHR43744">
    <property type="entry name" value="ABC TRANSPORTER PERMEASE PROTEIN MG189-RELATED-RELATED"/>
    <property type="match status" value="1"/>
</dbReference>
<feature type="transmembrane region" description="Helical" evidence="7">
    <location>
        <begin position="139"/>
        <end position="160"/>
    </location>
</feature>
<feature type="transmembrane region" description="Helical" evidence="7">
    <location>
        <begin position="108"/>
        <end position="127"/>
    </location>
</feature>
<gene>
    <name evidence="8" type="primary">lplC_7</name>
    <name evidence="8" type="ORF">Back11_37340</name>
</gene>
<keyword evidence="5 7" id="KW-1133">Transmembrane helix</keyword>
<evidence type="ECO:0000256" key="7">
    <source>
        <dbReference type="RuleBase" id="RU363032"/>
    </source>
</evidence>
<keyword evidence="6 7" id="KW-0472">Membrane</keyword>
<dbReference type="SUPFAM" id="SSF161098">
    <property type="entry name" value="MetI-like"/>
    <property type="match status" value="1"/>
</dbReference>
<evidence type="ECO:0000256" key="4">
    <source>
        <dbReference type="ARBA" id="ARBA00022692"/>
    </source>
</evidence>
<keyword evidence="4 7" id="KW-0812">Transmembrane</keyword>
<dbReference type="GO" id="GO:0055085">
    <property type="term" value="P:transmembrane transport"/>
    <property type="evidence" value="ECO:0007669"/>
    <property type="project" value="InterPro"/>
</dbReference>
<comment type="similarity">
    <text evidence="7">Belongs to the binding-protein-dependent transport system permease family.</text>
</comment>
<comment type="subcellular location">
    <subcellularLocation>
        <location evidence="1 7">Cell membrane</location>
        <topology evidence="1 7">Multi-pass membrane protein</topology>
    </subcellularLocation>
</comment>
<keyword evidence="9" id="KW-1185">Reference proteome</keyword>
<evidence type="ECO:0000256" key="3">
    <source>
        <dbReference type="ARBA" id="ARBA00022475"/>
    </source>
</evidence>
<evidence type="ECO:0000313" key="9">
    <source>
        <dbReference type="Proteomes" id="UP000275368"/>
    </source>
</evidence>
<accession>A0A3G9JHA7</accession>
<organism evidence="8 9">
    <name type="scientific">Paenibacillus baekrokdamisoli</name>
    <dbReference type="NCBI Taxonomy" id="1712516"/>
    <lineage>
        <taxon>Bacteria</taxon>
        <taxon>Bacillati</taxon>
        <taxon>Bacillota</taxon>
        <taxon>Bacilli</taxon>
        <taxon>Bacillales</taxon>
        <taxon>Paenibacillaceae</taxon>
        <taxon>Paenibacillus</taxon>
    </lineage>
</organism>
<dbReference type="PANTHER" id="PTHR43744:SF9">
    <property type="entry name" value="POLYGALACTURONAN_RHAMNOGALACTURONAN TRANSPORT SYSTEM PERMEASE PROTEIN YTCP"/>
    <property type="match status" value="1"/>
</dbReference>
<feature type="transmembrane region" description="Helical" evidence="7">
    <location>
        <begin position="181"/>
        <end position="204"/>
    </location>
</feature>
<evidence type="ECO:0000256" key="1">
    <source>
        <dbReference type="ARBA" id="ARBA00004651"/>
    </source>
</evidence>
<evidence type="ECO:0000256" key="5">
    <source>
        <dbReference type="ARBA" id="ARBA00022989"/>
    </source>
</evidence>
<sequence length="292" mass="32354">MRMSTGERIGQFSLNVGVLLLSIVTLYPFWYVLMYSLSDPKLAMGGGLFIWMKGFSLTSYELLLHSKGIFHAYGNSIFRLVVGTAINIVFTAMLAYPLSIRRFVGRNFITLLIFFTMLFSGGMIPSYLVVKELGLIDSIWSLIIPGAISAWNLIIMKNYFQSLPVELEESANIDGATPMRILFSIVLPVSGPVIAAIALFYGVAHWNSYFDAILYINSDAKQVLQVFLRTMLQSSSLQQVQGTDNFAASIGLVTEESVKMATVVASVIPMLIVYPFLQKYYVKGVMVGSIKG</sequence>
<protein>
    <submittedName>
        <fullName evidence="8">Protein LplC</fullName>
    </submittedName>
</protein>
<dbReference type="Gene3D" id="1.10.3720.10">
    <property type="entry name" value="MetI-like"/>
    <property type="match status" value="1"/>
</dbReference>
<evidence type="ECO:0000256" key="2">
    <source>
        <dbReference type="ARBA" id="ARBA00022448"/>
    </source>
</evidence>